<evidence type="ECO:0000256" key="1">
    <source>
        <dbReference type="SAM" id="MobiDB-lite"/>
    </source>
</evidence>
<dbReference type="Proteomes" id="UP000250275">
    <property type="component" value="Unassembled WGS sequence"/>
</dbReference>
<feature type="region of interest" description="Disordered" evidence="1">
    <location>
        <begin position="46"/>
        <end position="77"/>
    </location>
</feature>
<proteinExistence type="predicted"/>
<gene>
    <name evidence="2" type="ORF">WN48_00358</name>
</gene>
<feature type="compositionally biased region" description="Basic residues" evidence="1">
    <location>
        <begin position="46"/>
        <end position="56"/>
    </location>
</feature>
<accession>A0A310SH16</accession>
<sequence>MEEREETRLEDRERTSRKSIRACFINGGKGNVVERDWKVGCEKRRKIGGRTGRRERKTGGKMEEGQALRGEKKTTRS</sequence>
<name>A0A310SH16_9HYME</name>
<keyword evidence="3" id="KW-1185">Reference proteome</keyword>
<evidence type="ECO:0000313" key="2">
    <source>
        <dbReference type="EMBL" id="OAD52722.1"/>
    </source>
</evidence>
<dbReference type="AlphaFoldDB" id="A0A310SH16"/>
<organism evidence="2 3">
    <name type="scientific">Eufriesea mexicana</name>
    <dbReference type="NCBI Taxonomy" id="516756"/>
    <lineage>
        <taxon>Eukaryota</taxon>
        <taxon>Metazoa</taxon>
        <taxon>Ecdysozoa</taxon>
        <taxon>Arthropoda</taxon>
        <taxon>Hexapoda</taxon>
        <taxon>Insecta</taxon>
        <taxon>Pterygota</taxon>
        <taxon>Neoptera</taxon>
        <taxon>Endopterygota</taxon>
        <taxon>Hymenoptera</taxon>
        <taxon>Apocrita</taxon>
        <taxon>Aculeata</taxon>
        <taxon>Apoidea</taxon>
        <taxon>Anthophila</taxon>
        <taxon>Apidae</taxon>
        <taxon>Eufriesea</taxon>
    </lineage>
</organism>
<reference evidence="2 3" key="1">
    <citation type="submission" date="2015-07" db="EMBL/GenBank/DDBJ databases">
        <title>The genome of Eufriesea mexicana.</title>
        <authorList>
            <person name="Pan H."/>
            <person name="Kapheim K."/>
        </authorList>
    </citation>
    <scope>NUCLEOTIDE SEQUENCE [LARGE SCALE GENOMIC DNA]</scope>
    <source>
        <strain evidence="2">0111107269</strain>
        <tissue evidence="2">Whole body</tissue>
    </source>
</reference>
<dbReference type="EMBL" id="KQ769958">
    <property type="protein sequence ID" value="OAD52722.1"/>
    <property type="molecule type" value="Genomic_DNA"/>
</dbReference>
<evidence type="ECO:0000313" key="3">
    <source>
        <dbReference type="Proteomes" id="UP000250275"/>
    </source>
</evidence>
<feature type="compositionally biased region" description="Basic and acidic residues" evidence="1">
    <location>
        <begin position="57"/>
        <end position="77"/>
    </location>
</feature>
<protein>
    <submittedName>
        <fullName evidence="2">Uncharacterized protein</fullName>
    </submittedName>
</protein>